<proteinExistence type="predicted"/>
<sequence>MADAHKHTESSSAFEDRIEKAQNQAKRFATKVEEAFKLEKEAMEETFRSEKEAMKKTFESEKKAMEETFESEKKAMEETFKSKMKGMSRADANDMLAMAFGNKRALQLKDEAYAAIIRENLYAIDSDMTEETIQDKIEQAKTRSLEYFAANVFRSDSVVRFFSFE</sequence>
<protein>
    <submittedName>
        <fullName evidence="2">Uncharacterized protein</fullName>
    </submittedName>
</protein>
<keyword evidence="1" id="KW-0175">Coiled coil</keyword>
<comment type="caution">
    <text evidence="2">The sequence shown here is derived from an EMBL/GenBank/DDBJ whole genome shotgun (WGS) entry which is preliminary data.</text>
</comment>
<organism evidence="2 3">
    <name type="scientific">Trichoderma lentiforme</name>
    <dbReference type="NCBI Taxonomy" id="1567552"/>
    <lineage>
        <taxon>Eukaryota</taxon>
        <taxon>Fungi</taxon>
        <taxon>Dikarya</taxon>
        <taxon>Ascomycota</taxon>
        <taxon>Pezizomycotina</taxon>
        <taxon>Sordariomycetes</taxon>
        <taxon>Hypocreomycetidae</taxon>
        <taxon>Hypocreales</taxon>
        <taxon>Hypocreaceae</taxon>
        <taxon>Trichoderma</taxon>
    </lineage>
</organism>
<name>A0A9P5CDE8_9HYPO</name>
<dbReference type="Proteomes" id="UP000801864">
    <property type="component" value="Unassembled WGS sequence"/>
</dbReference>
<feature type="coiled-coil region" evidence="1">
    <location>
        <begin position="18"/>
        <end position="75"/>
    </location>
</feature>
<evidence type="ECO:0000256" key="1">
    <source>
        <dbReference type="SAM" id="Coils"/>
    </source>
</evidence>
<gene>
    <name evidence="2" type="ORF">CFAM422_004371</name>
</gene>
<evidence type="ECO:0000313" key="2">
    <source>
        <dbReference type="EMBL" id="KAF3073681.1"/>
    </source>
</evidence>
<dbReference type="EMBL" id="QLNT01000006">
    <property type="protein sequence ID" value="KAF3073681.1"/>
    <property type="molecule type" value="Genomic_DNA"/>
</dbReference>
<reference evidence="2 3" key="1">
    <citation type="submission" date="2018-06" db="EMBL/GenBank/DDBJ databases">
        <title>Genome analysis of cellulolytic fungus Trichoderma lentiforme CFAM-422.</title>
        <authorList>
            <person name="Steindorff A.S."/>
            <person name="Formighieri E.F."/>
            <person name="Midorikawa G.E.O."/>
            <person name="Tamietti M.S."/>
            <person name="Ramos E.Z."/>
            <person name="Silva A.S."/>
            <person name="Bon E.P.S."/>
            <person name="Mendes T.D."/>
            <person name="Damaso M.C.T."/>
            <person name="Favaro L.C.L."/>
        </authorList>
    </citation>
    <scope>NUCLEOTIDE SEQUENCE [LARGE SCALE GENOMIC DNA]</scope>
    <source>
        <strain evidence="2 3">CFAM-422</strain>
    </source>
</reference>
<dbReference type="AlphaFoldDB" id="A0A9P5CDE8"/>
<accession>A0A9P5CDE8</accession>
<evidence type="ECO:0000313" key="3">
    <source>
        <dbReference type="Proteomes" id="UP000801864"/>
    </source>
</evidence>
<keyword evidence="3" id="KW-1185">Reference proteome</keyword>